<dbReference type="GeneID" id="59282565"/>
<dbReference type="AlphaFoldDB" id="A0A8H6G606"/>
<name>A0A8H6G606_9LECA</name>
<protein>
    <submittedName>
        <fullName evidence="2">Uncharacterized protein</fullName>
    </submittedName>
</protein>
<feature type="region of interest" description="Disordered" evidence="1">
    <location>
        <begin position="243"/>
        <end position="316"/>
    </location>
</feature>
<feature type="region of interest" description="Disordered" evidence="1">
    <location>
        <begin position="179"/>
        <end position="222"/>
    </location>
</feature>
<accession>A0A8H6G606</accession>
<organism evidence="2 3">
    <name type="scientific">Letharia columbiana</name>
    <dbReference type="NCBI Taxonomy" id="112416"/>
    <lineage>
        <taxon>Eukaryota</taxon>
        <taxon>Fungi</taxon>
        <taxon>Dikarya</taxon>
        <taxon>Ascomycota</taxon>
        <taxon>Pezizomycotina</taxon>
        <taxon>Lecanoromycetes</taxon>
        <taxon>OSLEUM clade</taxon>
        <taxon>Lecanoromycetidae</taxon>
        <taxon>Lecanorales</taxon>
        <taxon>Lecanorineae</taxon>
        <taxon>Parmeliaceae</taxon>
        <taxon>Letharia</taxon>
    </lineage>
</organism>
<evidence type="ECO:0000313" key="3">
    <source>
        <dbReference type="Proteomes" id="UP000578531"/>
    </source>
</evidence>
<evidence type="ECO:0000256" key="1">
    <source>
        <dbReference type="SAM" id="MobiDB-lite"/>
    </source>
</evidence>
<reference evidence="2 3" key="1">
    <citation type="journal article" date="2020" name="Genomics">
        <title>Complete, high-quality genomes from long-read metagenomic sequencing of two wolf lichen thalli reveals enigmatic genome architecture.</title>
        <authorList>
            <person name="McKenzie S.K."/>
            <person name="Walston R.F."/>
            <person name="Allen J.L."/>
        </authorList>
    </citation>
    <scope>NUCLEOTIDE SEQUENCE [LARGE SCALE GENOMIC DNA]</scope>
    <source>
        <strain evidence="2">WasteWater2</strain>
    </source>
</reference>
<proteinExistence type="predicted"/>
<keyword evidence="3" id="KW-1185">Reference proteome</keyword>
<dbReference type="Proteomes" id="UP000578531">
    <property type="component" value="Unassembled WGS sequence"/>
</dbReference>
<dbReference type="OrthoDB" id="10249419at2759"/>
<feature type="region of interest" description="Disordered" evidence="1">
    <location>
        <begin position="30"/>
        <end position="54"/>
    </location>
</feature>
<dbReference type="RefSeq" id="XP_037170341.1">
    <property type="nucleotide sequence ID" value="XM_037302834.1"/>
</dbReference>
<gene>
    <name evidence="2" type="ORF">HO173_000887</name>
</gene>
<evidence type="ECO:0000313" key="2">
    <source>
        <dbReference type="EMBL" id="KAF6241093.1"/>
    </source>
</evidence>
<sequence length="316" mass="34662">MYQDGPNERDGTRISEKDRVLAWTKDVADSIADEAPRSTVQAPHSKARHAEREPPKVVVNQIMTSPAAVVTRVRPESTPKDDDIKTKAIIGTVLGATAGAVVAYAMTESQIETPRVEQQKRVTTRTIEAPVTYDPIQADKDSHVREFSRASSKSFHHAIAASPLPRSYIDDLLSQSERSHHFSRSATRSHVEGVTSPPSVTKISVADSGKSKASHASSHGKTARWSNLIPITEVRSAKDVPLPYSRVTSLASEEREESKAGNCLKSPKESVSQVTTRRLGESGRSKHCGGRDLGSGNDHEHGFHRPRTLKRSREQR</sequence>
<dbReference type="EMBL" id="JACCJC010000002">
    <property type="protein sequence ID" value="KAF6241093.1"/>
    <property type="molecule type" value="Genomic_DNA"/>
</dbReference>
<comment type="caution">
    <text evidence="2">The sequence shown here is derived from an EMBL/GenBank/DDBJ whole genome shotgun (WGS) entry which is preliminary data.</text>
</comment>